<dbReference type="HOGENOM" id="CLU_2177089_0_0_1"/>
<protein>
    <submittedName>
        <fullName evidence="1">Uncharacterized protein</fullName>
    </submittedName>
</protein>
<dbReference type="Proteomes" id="UP000027073">
    <property type="component" value="Unassembled WGS sequence"/>
</dbReference>
<dbReference type="AlphaFoldDB" id="A0A067NA02"/>
<dbReference type="EMBL" id="KL198011">
    <property type="protein sequence ID" value="KDQ24823.1"/>
    <property type="molecule type" value="Genomic_DNA"/>
</dbReference>
<accession>A0A067NA02</accession>
<name>A0A067NA02_PLEO1</name>
<dbReference type="VEuPathDB" id="FungiDB:PLEOSDRAFT_1090470"/>
<proteinExistence type="predicted"/>
<dbReference type="InParanoid" id="A0A067NA02"/>
<organism evidence="1 2">
    <name type="scientific">Pleurotus ostreatus (strain PC15)</name>
    <name type="common">Oyster mushroom</name>
    <dbReference type="NCBI Taxonomy" id="1137138"/>
    <lineage>
        <taxon>Eukaryota</taxon>
        <taxon>Fungi</taxon>
        <taxon>Dikarya</taxon>
        <taxon>Basidiomycota</taxon>
        <taxon>Agaricomycotina</taxon>
        <taxon>Agaricomycetes</taxon>
        <taxon>Agaricomycetidae</taxon>
        <taxon>Agaricales</taxon>
        <taxon>Pleurotineae</taxon>
        <taxon>Pleurotaceae</taxon>
        <taxon>Pleurotus</taxon>
    </lineage>
</organism>
<sequence>MVVPSLDDCVRCSKQAGPMRRALWYCRTGFVNVLPELSVVVTRNGRVDCDGSASLANPLHVPLRSSSRFLGLQTQANTKRVLRWLTDLHKKLNIPDHCECFVNDIFDRSI</sequence>
<evidence type="ECO:0000313" key="2">
    <source>
        <dbReference type="Proteomes" id="UP000027073"/>
    </source>
</evidence>
<feature type="non-terminal residue" evidence="1">
    <location>
        <position position="110"/>
    </location>
</feature>
<gene>
    <name evidence="1" type="ORF">PLEOSDRAFT_1090470</name>
</gene>
<reference evidence="2" key="1">
    <citation type="journal article" date="2014" name="Proc. Natl. Acad. Sci. U.S.A.">
        <title>Extensive sampling of basidiomycete genomes demonstrates inadequacy of the white-rot/brown-rot paradigm for wood decay fungi.</title>
        <authorList>
            <person name="Riley R."/>
            <person name="Salamov A.A."/>
            <person name="Brown D.W."/>
            <person name="Nagy L.G."/>
            <person name="Floudas D."/>
            <person name="Held B.W."/>
            <person name="Levasseur A."/>
            <person name="Lombard V."/>
            <person name="Morin E."/>
            <person name="Otillar R."/>
            <person name="Lindquist E.A."/>
            <person name="Sun H."/>
            <person name="LaButti K.M."/>
            <person name="Schmutz J."/>
            <person name="Jabbour D."/>
            <person name="Luo H."/>
            <person name="Baker S.E."/>
            <person name="Pisabarro A.G."/>
            <person name="Walton J.D."/>
            <person name="Blanchette R.A."/>
            <person name="Henrissat B."/>
            <person name="Martin F."/>
            <person name="Cullen D."/>
            <person name="Hibbett D.S."/>
            <person name="Grigoriev I.V."/>
        </authorList>
    </citation>
    <scope>NUCLEOTIDE SEQUENCE [LARGE SCALE GENOMIC DNA]</scope>
    <source>
        <strain evidence="2">PC15</strain>
    </source>
</reference>
<evidence type="ECO:0000313" key="1">
    <source>
        <dbReference type="EMBL" id="KDQ24823.1"/>
    </source>
</evidence>